<evidence type="ECO:0000313" key="2">
    <source>
        <dbReference type="Proteomes" id="UP001204015"/>
    </source>
</evidence>
<reference evidence="1 2" key="1">
    <citation type="submission" date="2022-06" db="EMBL/GenBank/DDBJ databases">
        <title>A taxonomic note on the genus Prevotella: Description of four novel genera and emended description of the genera Hallella and Xylanibacter.</title>
        <authorList>
            <person name="Hitch T.C.A."/>
        </authorList>
    </citation>
    <scope>NUCLEOTIDE SEQUENCE [LARGE SCALE GENOMIC DNA]</scope>
    <source>
        <strain evidence="1 2">DSM 100619</strain>
    </source>
</reference>
<evidence type="ECO:0000313" key="1">
    <source>
        <dbReference type="EMBL" id="MCO6026443.1"/>
    </source>
</evidence>
<dbReference type="EMBL" id="JAMXLY010000059">
    <property type="protein sequence ID" value="MCO6026443.1"/>
    <property type="molecule type" value="Genomic_DNA"/>
</dbReference>
<dbReference type="RefSeq" id="WP_252761796.1">
    <property type="nucleotide sequence ID" value="NZ_JAMXLY010000059.1"/>
</dbReference>
<proteinExistence type="predicted"/>
<dbReference type="PROSITE" id="PS00383">
    <property type="entry name" value="TYR_PHOSPHATASE_1"/>
    <property type="match status" value="1"/>
</dbReference>
<dbReference type="Gene3D" id="3.90.190.10">
    <property type="entry name" value="Protein tyrosine phosphatase superfamily"/>
    <property type="match status" value="1"/>
</dbReference>
<comment type="caution">
    <text evidence="1">The sequence shown here is derived from an EMBL/GenBank/DDBJ whole genome shotgun (WGS) entry which is preliminary data.</text>
</comment>
<organism evidence="1 2">
    <name type="scientific">Segatella cerevisiae</name>
    <dbReference type="NCBI Taxonomy" id="2053716"/>
    <lineage>
        <taxon>Bacteria</taxon>
        <taxon>Pseudomonadati</taxon>
        <taxon>Bacteroidota</taxon>
        <taxon>Bacteroidia</taxon>
        <taxon>Bacteroidales</taxon>
        <taxon>Prevotellaceae</taxon>
        <taxon>Segatella</taxon>
    </lineage>
</organism>
<protein>
    <submittedName>
        <fullName evidence="1">Phosphatase</fullName>
    </submittedName>
</protein>
<dbReference type="InterPro" id="IPR029021">
    <property type="entry name" value="Prot-tyrosine_phosphatase-like"/>
</dbReference>
<sequence>MMKEIVRNLYIGSQDDYEYRVKKEPGWRVIHACKEPYHREALGYKSLGAPKESPEYFFAYRESDLILNLVDVANPQYIPKQIIEEAIQFIDKHISESKILVHCNQGQSRSAVIGLLHLHHIGEISTRNFRQAESEYSKHYPMYKPNNGMRMFAAENWDNYGV</sequence>
<keyword evidence="2" id="KW-1185">Reference proteome</keyword>
<dbReference type="Proteomes" id="UP001204015">
    <property type="component" value="Unassembled WGS sequence"/>
</dbReference>
<accession>A0ABT1C1E6</accession>
<gene>
    <name evidence="1" type="ORF">NG821_11460</name>
</gene>
<name>A0ABT1C1E6_9BACT</name>
<dbReference type="SUPFAM" id="SSF52799">
    <property type="entry name" value="(Phosphotyrosine protein) phosphatases II"/>
    <property type="match status" value="1"/>
</dbReference>
<dbReference type="InterPro" id="IPR016130">
    <property type="entry name" value="Tyr_Pase_AS"/>
</dbReference>